<feature type="transmembrane region" description="Helical" evidence="9">
    <location>
        <begin position="288"/>
        <end position="307"/>
    </location>
</feature>
<feature type="transmembrane region" description="Helical" evidence="9">
    <location>
        <begin position="224"/>
        <end position="246"/>
    </location>
</feature>
<dbReference type="InterPro" id="IPR032805">
    <property type="entry name" value="Wax_synthase_dom"/>
</dbReference>
<keyword evidence="12" id="KW-1185">Reference proteome</keyword>
<dbReference type="AlphaFoldDB" id="A0ABC8JLC1"/>
<keyword evidence="3" id="KW-0808">Transferase</keyword>
<feature type="domain" description="Wax synthase" evidence="10">
    <location>
        <begin position="176"/>
        <end position="262"/>
    </location>
</feature>
<evidence type="ECO:0000313" key="11">
    <source>
        <dbReference type="EMBL" id="CAH8332868.1"/>
    </source>
</evidence>
<evidence type="ECO:0000256" key="2">
    <source>
        <dbReference type="ARBA" id="ARBA00007282"/>
    </source>
</evidence>
<reference evidence="11 12" key="1">
    <citation type="submission" date="2022-03" db="EMBL/GenBank/DDBJ databases">
        <authorList>
            <person name="Macdonald S."/>
            <person name="Ahmed S."/>
            <person name="Newling K."/>
        </authorList>
    </citation>
    <scope>NUCLEOTIDE SEQUENCE [LARGE SCALE GENOMIC DNA]</scope>
</reference>
<evidence type="ECO:0000256" key="8">
    <source>
        <dbReference type="ARBA" id="ARBA00023315"/>
    </source>
</evidence>
<keyword evidence="8" id="KW-0012">Acyltransferase</keyword>
<evidence type="ECO:0000256" key="9">
    <source>
        <dbReference type="SAM" id="Phobius"/>
    </source>
</evidence>
<dbReference type="PANTHER" id="PTHR31595">
    <property type="entry name" value="LONG-CHAIN-ALCOHOL O-FATTY-ACYLTRANSFERASE 3-RELATED"/>
    <property type="match status" value="1"/>
</dbReference>
<evidence type="ECO:0000259" key="10">
    <source>
        <dbReference type="Pfam" id="PF13813"/>
    </source>
</evidence>
<comment type="subcellular location">
    <subcellularLocation>
        <location evidence="1">Membrane</location>
        <topology evidence="1">Multi-pass membrane protein</topology>
    </subcellularLocation>
</comment>
<evidence type="ECO:0000256" key="6">
    <source>
        <dbReference type="ARBA" id="ARBA00023098"/>
    </source>
</evidence>
<dbReference type="InterPro" id="IPR017088">
    <property type="entry name" value="Wax_synthase_Magnoliopsida"/>
</dbReference>
<evidence type="ECO:0000256" key="1">
    <source>
        <dbReference type="ARBA" id="ARBA00004141"/>
    </source>
</evidence>
<keyword evidence="6" id="KW-0443">Lipid metabolism</keyword>
<protein>
    <recommendedName>
        <fullName evidence="10">Wax synthase domain-containing protein</fullName>
    </recommendedName>
</protein>
<keyword evidence="4 9" id="KW-0812">Transmembrane</keyword>
<dbReference type="Pfam" id="PF13813">
    <property type="entry name" value="MBOAT_2"/>
    <property type="match status" value="1"/>
</dbReference>
<dbReference type="GO" id="GO:0016746">
    <property type="term" value="F:acyltransferase activity"/>
    <property type="evidence" value="ECO:0007669"/>
    <property type="project" value="UniProtKB-KW"/>
</dbReference>
<evidence type="ECO:0000313" key="12">
    <source>
        <dbReference type="Proteomes" id="UP001642260"/>
    </source>
</evidence>
<feature type="transmembrane region" description="Helical" evidence="9">
    <location>
        <begin position="6"/>
        <end position="25"/>
    </location>
</feature>
<gene>
    <name evidence="11" type="ORF">ERUC_LOCUS12722</name>
</gene>
<comment type="caution">
    <text evidence="11">The sequence shown here is derived from an EMBL/GenBank/DDBJ whole genome shotgun (WGS) entry which is preliminary data.</text>
</comment>
<evidence type="ECO:0000256" key="5">
    <source>
        <dbReference type="ARBA" id="ARBA00022989"/>
    </source>
</evidence>
<comment type="similarity">
    <text evidence="2">Belongs to the wax synthase family.</text>
</comment>
<name>A0ABC8JLC1_ERUVS</name>
<keyword evidence="5 9" id="KW-1133">Transmembrane helix</keyword>
<accession>A0ABC8JLC1</accession>
<sequence length="339" mass="38617">MDGEIIGFVIVWALSGISVSYCYYISTRIRAGLFRLISVLPVCALFQVFPLFFSSLHLSCCVSAVLAWMASLKLILFSFNQGSLFPFPPDIFRFICFTCLPIKAQQNPNPKSQIPKWVFPIKVAIFGVVLHMYDYKQYISPVVLLVLYAVHIYVEIDIALMFVKLLVFITLECDLEPQANEPYLATSLQDFWGRRWNLMVPAILRPAIYFPVRQFCRGRMSSDWSTFLAVLATFFASGVAHEVFFFTLTFEMPTGEVTCFFVLHGVCTAAEVAVKRTEFVRRWRVSPAVSRLLTVGFVVVTSGWLLFPTLARSHMLERLANEALLSIDFVKRTFYSFGS</sequence>
<dbReference type="EMBL" id="CAKOAT010120488">
    <property type="protein sequence ID" value="CAH8332868.1"/>
    <property type="molecule type" value="Genomic_DNA"/>
</dbReference>
<evidence type="ECO:0000256" key="4">
    <source>
        <dbReference type="ARBA" id="ARBA00022692"/>
    </source>
</evidence>
<feature type="transmembrane region" description="Helical" evidence="9">
    <location>
        <begin position="32"/>
        <end position="50"/>
    </location>
</feature>
<dbReference type="Proteomes" id="UP001642260">
    <property type="component" value="Unassembled WGS sequence"/>
</dbReference>
<keyword evidence="7 9" id="KW-0472">Membrane</keyword>
<evidence type="ECO:0000256" key="7">
    <source>
        <dbReference type="ARBA" id="ARBA00023136"/>
    </source>
</evidence>
<dbReference type="PANTHER" id="PTHR31595:SF47">
    <property type="entry name" value="WAX SYNTHASE DOMAIN-CONTAINING PROTEIN"/>
    <property type="match status" value="1"/>
</dbReference>
<organism evidence="11 12">
    <name type="scientific">Eruca vesicaria subsp. sativa</name>
    <name type="common">Garden rocket</name>
    <name type="synonym">Eruca sativa</name>
    <dbReference type="NCBI Taxonomy" id="29727"/>
    <lineage>
        <taxon>Eukaryota</taxon>
        <taxon>Viridiplantae</taxon>
        <taxon>Streptophyta</taxon>
        <taxon>Embryophyta</taxon>
        <taxon>Tracheophyta</taxon>
        <taxon>Spermatophyta</taxon>
        <taxon>Magnoliopsida</taxon>
        <taxon>eudicotyledons</taxon>
        <taxon>Gunneridae</taxon>
        <taxon>Pentapetalae</taxon>
        <taxon>rosids</taxon>
        <taxon>malvids</taxon>
        <taxon>Brassicales</taxon>
        <taxon>Brassicaceae</taxon>
        <taxon>Brassiceae</taxon>
        <taxon>Eruca</taxon>
    </lineage>
</organism>
<evidence type="ECO:0000256" key="3">
    <source>
        <dbReference type="ARBA" id="ARBA00022679"/>
    </source>
</evidence>
<dbReference type="PIRSF" id="PIRSF037006">
    <property type="entry name" value="Wax_synthase"/>
    <property type="match status" value="1"/>
</dbReference>
<dbReference type="GO" id="GO:0006629">
    <property type="term" value="P:lipid metabolic process"/>
    <property type="evidence" value="ECO:0007669"/>
    <property type="project" value="UniProtKB-KW"/>
</dbReference>
<proteinExistence type="inferred from homology"/>
<feature type="transmembrane region" description="Helical" evidence="9">
    <location>
        <begin position="56"/>
        <end position="79"/>
    </location>
</feature>
<dbReference type="GO" id="GO:0016020">
    <property type="term" value="C:membrane"/>
    <property type="evidence" value="ECO:0007669"/>
    <property type="project" value="UniProtKB-SubCell"/>
</dbReference>
<dbReference type="InterPro" id="IPR044851">
    <property type="entry name" value="Wax_synthase"/>
</dbReference>
<feature type="transmembrane region" description="Helical" evidence="9">
    <location>
        <begin position="145"/>
        <end position="171"/>
    </location>
</feature>